<evidence type="ECO:0000313" key="1">
    <source>
        <dbReference type="EMBL" id="MBB6210902.1"/>
    </source>
</evidence>
<gene>
    <name evidence="1" type="ORF">FHS48_002332</name>
</gene>
<evidence type="ECO:0008006" key="3">
    <source>
        <dbReference type="Google" id="ProtNLM"/>
    </source>
</evidence>
<protein>
    <recommendedName>
        <fullName evidence="3">EAL domain-containing protein</fullName>
    </recommendedName>
</protein>
<accession>A0A7X0DP55</accession>
<dbReference type="Proteomes" id="UP000544872">
    <property type="component" value="Unassembled WGS sequence"/>
</dbReference>
<organism evidence="1 2">
    <name type="scientific">Novispirillum itersonii</name>
    <name type="common">Aquaspirillum itersonii</name>
    <dbReference type="NCBI Taxonomy" id="189"/>
    <lineage>
        <taxon>Bacteria</taxon>
        <taxon>Pseudomonadati</taxon>
        <taxon>Pseudomonadota</taxon>
        <taxon>Alphaproteobacteria</taxon>
        <taxon>Rhodospirillales</taxon>
        <taxon>Novispirillaceae</taxon>
        <taxon>Novispirillum</taxon>
    </lineage>
</organism>
<comment type="caution">
    <text evidence="1">The sequence shown here is derived from an EMBL/GenBank/DDBJ whole genome shotgun (WGS) entry which is preliminary data.</text>
</comment>
<proteinExistence type="predicted"/>
<evidence type="ECO:0000313" key="2">
    <source>
        <dbReference type="Proteomes" id="UP000544872"/>
    </source>
</evidence>
<dbReference type="EMBL" id="JACIIX010000008">
    <property type="protein sequence ID" value="MBB6210902.1"/>
    <property type="molecule type" value="Genomic_DNA"/>
</dbReference>
<dbReference type="RefSeq" id="WP_184263722.1">
    <property type="nucleotide sequence ID" value="NZ_JACIIX010000008.1"/>
</dbReference>
<dbReference type="AlphaFoldDB" id="A0A7X0DP55"/>
<sequence length="418" mass="46071">MTEPIVTLRSLQESTDQGDDFPQMGLANVVREYCAATVGLPRLYVFSLKEFREAFGSHWQAVAEGTVLAAERILQGWLGSRDAYSRQGDVSFVTFLAQNRSGEADQRATTIATDMRDRLLSGQPVTLKGNGVQVKGISLSELVDNAVAHMFERPSAAAQAQSQSNEILAKLHHQLSTVYAPVLTLDSGMVQGMQSIARRETETGRRSGQWVLNGGYDDPLTVAVDMHGLESLSAQLKATQPWKERPVFILPLHFRSMLGKNRERMVAQLQKAVPADRQMELRIELVGVLDNFPLSDLPQVISDLRSVCGGVFVRSLLSHLERIAPHAGRADAVGMDLNDLSRHGVSSEQRIRALQDFANLATVCRGRLPRLRYAWGLRDDEDLREAAKLKYALVSGFAVDGEGHDARVPYQKSVKGLG</sequence>
<keyword evidence="2" id="KW-1185">Reference proteome</keyword>
<reference evidence="1 2" key="1">
    <citation type="submission" date="2020-08" db="EMBL/GenBank/DDBJ databases">
        <title>Genomic Encyclopedia of Type Strains, Phase IV (KMG-IV): sequencing the most valuable type-strain genomes for metagenomic binning, comparative biology and taxonomic classification.</title>
        <authorList>
            <person name="Goeker M."/>
        </authorList>
    </citation>
    <scope>NUCLEOTIDE SEQUENCE [LARGE SCALE GENOMIC DNA]</scope>
    <source>
        <strain evidence="1 2">DSM 11590</strain>
    </source>
</reference>
<name>A0A7X0DP55_NOVIT</name>